<reference evidence="3" key="2">
    <citation type="submission" date="2018-10" db="UniProtKB">
        <authorList>
            <consortium name="EnsemblPlants"/>
        </authorList>
    </citation>
    <scope>IDENTIFICATION</scope>
</reference>
<name>A0A3B6PRU8_WHEAT</name>
<sequence length="515" mass="58241">MAELHPADLALPLPPTTTQATPTDSISTAATEISIDPHEMPKFNEERRKWEARDRAWGHYSDLQLKMHRFPPSLRGFCEGRNYIVPKMVAIGPYHRHLPELQAMEKVKKKAPLFFCQGASVEAYEKNLAYISSEVRSFYDADSLEGVSDTDFASMMFHDACFLLATILAMTVPEEARNLPFLCLAAGNAPVVMTDMFLLENQIPWVVLERLMAFRKIGLPDLSAFIAMMGMNVQSRIDREARPLDIRTYVPPHLLGLFRFYQSGNVRDRQPAAKQPAREVLLELEVPEVKYPWIMTKMQSGSPWETATAGRATLTGSTDTGKPTGAAPAGSVLEKLPLGTSAIELAEIGVKVTVSKTSEFRDIGVTEGPLFRNIFLPSLRLNENTACWLVNMAAFEAITALFERDYIVSSYLSLFAMFMDREEDVHKLRAKRLIHGEFTNRQTLDFFKGRHAGNLLAGDDFYRILRRLERYKQRRWLWIAIHKFVYKNIKIIVAVLSIIGVLAGIFKALLSVKQH</sequence>
<keyword evidence="4" id="KW-1185">Reference proteome</keyword>
<dbReference type="Gramene" id="TraesCS6B03G1125100.1">
    <property type="protein sequence ID" value="TraesCS6B03G1125100.1.CDS1"/>
    <property type="gene ID" value="TraesCS6B03G1125100"/>
</dbReference>
<dbReference type="Gramene" id="TraesJUL6B03G03645650.1">
    <property type="protein sequence ID" value="TraesJUL6B03G03645650.1.CDS1"/>
    <property type="gene ID" value="TraesJUL6B03G03645650"/>
</dbReference>
<dbReference type="OMA" id="NENTACW"/>
<dbReference type="InterPro" id="IPR004158">
    <property type="entry name" value="DUF247_pln"/>
</dbReference>
<dbReference type="Gramene" id="TraesRN6B0101101500.1">
    <property type="protein sequence ID" value="TraesRN6B0101101500.1"/>
    <property type="gene ID" value="TraesRN6B0101101500"/>
</dbReference>
<dbReference type="Gramene" id="TraesJAG6B03G03605640.1">
    <property type="protein sequence ID" value="TraesJAG6B03G03605640.1.CDS1"/>
    <property type="gene ID" value="TraesJAG6B03G03605640"/>
</dbReference>
<evidence type="ECO:0000256" key="1">
    <source>
        <dbReference type="SAM" id="MobiDB-lite"/>
    </source>
</evidence>
<feature type="transmembrane region" description="Helical" evidence="2">
    <location>
        <begin position="491"/>
        <end position="510"/>
    </location>
</feature>
<dbReference type="Gramene" id="TraesWEE_scaffold_145434_01G000100.1">
    <property type="protein sequence ID" value="TraesWEE_scaffold_145434_01G000100.1"/>
    <property type="gene ID" value="TraesWEE_scaffold_145434_01G000100"/>
</dbReference>
<dbReference type="Gramene" id="TraesARI6B03G03575720.1">
    <property type="protein sequence ID" value="TraesARI6B03G03575720.1.CDS1"/>
    <property type="gene ID" value="TraesARI6B03G03575720"/>
</dbReference>
<keyword evidence="2" id="KW-0472">Membrane</keyword>
<dbReference type="Gramene" id="TraesCAD_scaffold_057494_01G000300.1">
    <property type="protein sequence ID" value="TraesCAD_scaffold_057494_01G000300.1"/>
    <property type="gene ID" value="TraesCAD_scaffold_057494_01G000300"/>
</dbReference>
<dbReference type="STRING" id="4565.A0A3B6PRU8"/>
<dbReference type="Proteomes" id="UP000019116">
    <property type="component" value="Chromosome 6B"/>
</dbReference>
<dbReference type="EnsemblPlants" id="TraesCS6B02G397600.1">
    <property type="protein sequence ID" value="TraesCS6B02G397600.1.cds1"/>
    <property type="gene ID" value="TraesCS6B02G397600"/>
</dbReference>
<dbReference type="Pfam" id="PF03140">
    <property type="entry name" value="DUF247"/>
    <property type="match status" value="1"/>
</dbReference>
<evidence type="ECO:0000256" key="2">
    <source>
        <dbReference type="SAM" id="Phobius"/>
    </source>
</evidence>
<keyword evidence="2" id="KW-1133">Transmembrane helix</keyword>
<feature type="region of interest" description="Disordered" evidence="1">
    <location>
        <begin position="1"/>
        <end position="23"/>
    </location>
</feature>
<keyword evidence="2" id="KW-0812">Transmembrane</keyword>
<dbReference type="Gramene" id="TraesMAC6B03G03613580.1">
    <property type="protein sequence ID" value="TraesMAC6B03G03613580.1.CDS1"/>
    <property type="gene ID" value="TraesMAC6B03G03613580"/>
</dbReference>
<proteinExistence type="predicted"/>
<dbReference type="PANTHER" id="PTHR31549">
    <property type="entry name" value="PROTEIN, PUTATIVE (DUF247)-RELATED-RELATED"/>
    <property type="match status" value="1"/>
</dbReference>
<dbReference type="Gramene" id="TraesNOR6B03G03652370.1">
    <property type="protein sequence ID" value="TraesNOR6B03G03652370.1.CDS1"/>
    <property type="gene ID" value="TraesNOR6B03G03652370"/>
</dbReference>
<dbReference type="Gramene" id="TraesSYM6B03G03557320.1">
    <property type="protein sequence ID" value="TraesSYM6B03G03557320.1.CDS1"/>
    <property type="gene ID" value="TraesSYM6B03G03557320"/>
</dbReference>
<evidence type="ECO:0000313" key="4">
    <source>
        <dbReference type="Proteomes" id="UP000019116"/>
    </source>
</evidence>
<dbReference type="Gramene" id="TraesCS6B02G397600.1">
    <property type="protein sequence ID" value="TraesCS6B02G397600.1.cds1"/>
    <property type="gene ID" value="TraesCS6B02G397600"/>
</dbReference>
<reference evidence="3" key="1">
    <citation type="submission" date="2018-08" db="EMBL/GenBank/DDBJ databases">
        <authorList>
            <person name="Rossello M."/>
        </authorList>
    </citation>
    <scope>NUCLEOTIDE SEQUENCE [LARGE SCALE GENOMIC DNA]</scope>
    <source>
        <strain evidence="3">cv. Chinese Spring</strain>
    </source>
</reference>
<dbReference type="Gramene" id="TraesLDMUn03G04522320.1">
    <property type="protein sequence ID" value="TraesLDMUn03G04522320.1.CDS1"/>
    <property type="gene ID" value="TraesLDMUn03G04522320"/>
</dbReference>
<accession>A0A3B6PRU8</accession>
<feature type="compositionally biased region" description="Low complexity" evidence="1">
    <location>
        <begin position="7"/>
        <end position="23"/>
    </location>
</feature>
<organism evidence="3">
    <name type="scientific">Triticum aestivum</name>
    <name type="common">Wheat</name>
    <dbReference type="NCBI Taxonomy" id="4565"/>
    <lineage>
        <taxon>Eukaryota</taxon>
        <taxon>Viridiplantae</taxon>
        <taxon>Streptophyta</taxon>
        <taxon>Embryophyta</taxon>
        <taxon>Tracheophyta</taxon>
        <taxon>Spermatophyta</taxon>
        <taxon>Magnoliopsida</taxon>
        <taxon>Liliopsida</taxon>
        <taxon>Poales</taxon>
        <taxon>Poaceae</taxon>
        <taxon>BOP clade</taxon>
        <taxon>Pooideae</taxon>
        <taxon>Triticodae</taxon>
        <taxon>Triticeae</taxon>
        <taxon>Triticinae</taxon>
        <taxon>Triticum</taxon>
    </lineage>
</organism>
<dbReference type="PANTHER" id="PTHR31549:SF308">
    <property type="entry name" value="DUF4220 DOMAIN-CONTAINING PROTEIN"/>
    <property type="match status" value="1"/>
</dbReference>
<dbReference type="OrthoDB" id="686589at2759"/>
<dbReference type="AlphaFoldDB" id="A0A3B6PRU8"/>
<evidence type="ECO:0000313" key="3">
    <source>
        <dbReference type="EnsemblPlants" id="TraesCS6B02G397600.1.cds1"/>
    </source>
</evidence>
<dbReference type="Gramene" id="TraesCLE_scaffold_107092_01G000100.1">
    <property type="protein sequence ID" value="TraesCLE_scaffold_107092_01G000100.1"/>
    <property type="gene ID" value="TraesCLE_scaffold_107092_01G000100"/>
</dbReference>
<dbReference type="Gramene" id="TraesROB_scaffold_191156_01G000100.1">
    <property type="protein sequence ID" value="TraesROB_scaffold_191156_01G000100.1"/>
    <property type="gene ID" value="TraesROB_scaffold_191156_01G000100"/>
</dbReference>
<protein>
    <submittedName>
        <fullName evidence="3">Uncharacterized protein</fullName>
    </submittedName>
</protein>